<dbReference type="GO" id="GO:0005544">
    <property type="term" value="F:calcium-dependent phospholipid binding"/>
    <property type="evidence" value="ECO:0007669"/>
    <property type="project" value="TreeGrafter"/>
</dbReference>
<dbReference type="OrthoDB" id="67700at2759"/>
<evidence type="ECO:0000259" key="3">
    <source>
        <dbReference type="PROSITE" id="PS50004"/>
    </source>
</evidence>
<dbReference type="PROSITE" id="PS50004">
    <property type="entry name" value="C2"/>
    <property type="match status" value="1"/>
</dbReference>
<feature type="transmembrane region" description="Helical" evidence="2">
    <location>
        <begin position="36"/>
        <end position="58"/>
    </location>
</feature>
<evidence type="ECO:0000256" key="1">
    <source>
        <dbReference type="SAM" id="MobiDB-lite"/>
    </source>
</evidence>
<gene>
    <name evidence="4" type="ORF">APZ42_012862</name>
</gene>
<dbReference type="AlphaFoldDB" id="A0A162RFX8"/>
<dbReference type="CDD" id="cd00030">
    <property type="entry name" value="C2"/>
    <property type="match status" value="1"/>
</dbReference>
<dbReference type="GO" id="GO:0005886">
    <property type="term" value="C:plasma membrane"/>
    <property type="evidence" value="ECO:0007669"/>
    <property type="project" value="TreeGrafter"/>
</dbReference>
<dbReference type="GO" id="GO:0070382">
    <property type="term" value="C:exocytic vesicle"/>
    <property type="evidence" value="ECO:0007669"/>
    <property type="project" value="TreeGrafter"/>
</dbReference>
<evidence type="ECO:0000313" key="5">
    <source>
        <dbReference type="Proteomes" id="UP000076858"/>
    </source>
</evidence>
<accession>A0A162RFX8</accession>
<keyword evidence="2" id="KW-0812">Transmembrane</keyword>
<reference evidence="4 5" key="1">
    <citation type="submission" date="2016-03" db="EMBL/GenBank/DDBJ databases">
        <title>EvidentialGene: Evidence-directed Construction of Genes on Genomes.</title>
        <authorList>
            <person name="Gilbert D.G."/>
            <person name="Choi J.-H."/>
            <person name="Mockaitis K."/>
            <person name="Colbourne J."/>
            <person name="Pfrender M."/>
        </authorList>
    </citation>
    <scope>NUCLEOTIDE SEQUENCE [LARGE SCALE GENOMIC DNA]</scope>
    <source>
        <strain evidence="4 5">Xinb3</strain>
        <tissue evidence="4">Complete organism</tissue>
    </source>
</reference>
<evidence type="ECO:0000256" key="2">
    <source>
        <dbReference type="SAM" id="Phobius"/>
    </source>
</evidence>
<dbReference type="GO" id="GO:0001786">
    <property type="term" value="F:phosphatidylserine binding"/>
    <property type="evidence" value="ECO:0007669"/>
    <property type="project" value="TreeGrafter"/>
</dbReference>
<organism evidence="4 5">
    <name type="scientific">Daphnia magna</name>
    <dbReference type="NCBI Taxonomy" id="35525"/>
    <lineage>
        <taxon>Eukaryota</taxon>
        <taxon>Metazoa</taxon>
        <taxon>Ecdysozoa</taxon>
        <taxon>Arthropoda</taxon>
        <taxon>Crustacea</taxon>
        <taxon>Branchiopoda</taxon>
        <taxon>Diplostraca</taxon>
        <taxon>Cladocera</taxon>
        <taxon>Anomopoda</taxon>
        <taxon>Daphniidae</taxon>
        <taxon>Daphnia</taxon>
    </lineage>
</organism>
<protein>
    <submittedName>
        <fullName evidence="4">Synaptotagmin-12/sw-like protein</fullName>
    </submittedName>
</protein>
<sequence length="518" mass="57432">MVQFPNSPSTMQAHVLKKVKQNRIMLWSVLSLETKMIAMFGCAILIAFNILIVICFLIPDTWWIWPWTGESVAGETEGTGPNVKLKDFHHWPTEESTATIVDSNRKPRLSRNELCYDSSGFSLDSGRPGSYRGSSSNASSIVSEAGISPCSSRSGSTTTLQTPIDEPNRAQVHLTLQSSVVTQSDDNDVKHSALDQLLIITIENATDLPPRSYVDTVDPSISVRLEKRNNHRLGSLMGALIGSGGVVNGRRNSHHVVTEDSTCPVVYHSRHPRFQHPVTIAVPKCTQLKDCQLVVKVEDKDKLVGVTELGQCTVDLRELDFLAGWLDGGSPERQESIVRLSRFLDISKPVEKGAILLGLSFLPTSQRITVQMTQCNRLLKTADSSLTQAVIRLFLLNESGRVLKKRKTAPFNYPNGGGGRIELNELFHLDVEIERWDRCVILLVLSRMLSNELAASQASSQESSSLDGTPQPMRSPPVYQHSGHVALGKRVTGHAERIHWNSAFQSPRRVISQWHCLH</sequence>
<feature type="compositionally biased region" description="Polar residues" evidence="1">
    <location>
        <begin position="149"/>
        <end position="162"/>
    </location>
</feature>
<feature type="domain" description="C2" evidence="3">
    <location>
        <begin position="177"/>
        <end position="330"/>
    </location>
</feature>
<dbReference type="STRING" id="35525.A0A162RFX8"/>
<dbReference type="GO" id="GO:0030276">
    <property type="term" value="F:clathrin binding"/>
    <property type="evidence" value="ECO:0007669"/>
    <property type="project" value="TreeGrafter"/>
</dbReference>
<dbReference type="PANTHER" id="PTHR10024">
    <property type="entry name" value="SYNAPTOTAGMIN"/>
    <property type="match status" value="1"/>
</dbReference>
<keyword evidence="2" id="KW-1133">Transmembrane helix</keyword>
<dbReference type="GO" id="GO:0005509">
    <property type="term" value="F:calcium ion binding"/>
    <property type="evidence" value="ECO:0007669"/>
    <property type="project" value="TreeGrafter"/>
</dbReference>
<dbReference type="GO" id="GO:0017156">
    <property type="term" value="P:calcium-ion regulated exocytosis"/>
    <property type="evidence" value="ECO:0007669"/>
    <property type="project" value="TreeGrafter"/>
</dbReference>
<dbReference type="EMBL" id="LRGB01000190">
    <property type="protein sequence ID" value="KZS20477.1"/>
    <property type="molecule type" value="Genomic_DNA"/>
</dbReference>
<keyword evidence="2" id="KW-0472">Membrane</keyword>
<name>A0A162RFX8_9CRUS</name>
<dbReference type="GO" id="GO:0000149">
    <property type="term" value="F:SNARE binding"/>
    <property type="evidence" value="ECO:0007669"/>
    <property type="project" value="TreeGrafter"/>
</dbReference>
<dbReference type="SUPFAM" id="SSF49562">
    <property type="entry name" value="C2 domain (Calcium/lipid-binding domain, CaLB)"/>
    <property type="match status" value="1"/>
</dbReference>
<dbReference type="InterPro" id="IPR000008">
    <property type="entry name" value="C2_dom"/>
</dbReference>
<feature type="region of interest" description="Disordered" evidence="1">
    <location>
        <begin position="145"/>
        <end position="166"/>
    </location>
</feature>
<dbReference type="Proteomes" id="UP000076858">
    <property type="component" value="Unassembled WGS sequence"/>
</dbReference>
<dbReference type="Pfam" id="PF00168">
    <property type="entry name" value="C2"/>
    <property type="match status" value="1"/>
</dbReference>
<keyword evidence="5" id="KW-1185">Reference proteome</keyword>
<dbReference type="InterPro" id="IPR035892">
    <property type="entry name" value="C2_domain_sf"/>
</dbReference>
<evidence type="ECO:0000313" key="4">
    <source>
        <dbReference type="EMBL" id="KZS20477.1"/>
    </source>
</evidence>
<feature type="region of interest" description="Disordered" evidence="1">
    <location>
        <begin position="459"/>
        <end position="481"/>
    </location>
</feature>
<dbReference type="Gene3D" id="2.60.40.150">
    <property type="entry name" value="C2 domain"/>
    <property type="match status" value="2"/>
</dbReference>
<proteinExistence type="predicted"/>
<comment type="caution">
    <text evidence="4">The sequence shown here is derived from an EMBL/GenBank/DDBJ whole genome shotgun (WGS) entry which is preliminary data.</text>
</comment>